<dbReference type="InterPro" id="IPR001680">
    <property type="entry name" value="WD40_rpt"/>
</dbReference>
<evidence type="ECO:0000256" key="2">
    <source>
        <dbReference type="ARBA" id="ARBA00022737"/>
    </source>
</evidence>
<dbReference type="InterPro" id="IPR019775">
    <property type="entry name" value="WD40_repeat_CS"/>
</dbReference>
<proteinExistence type="predicted"/>
<evidence type="ECO:0000313" key="6">
    <source>
        <dbReference type="Proteomes" id="UP000317650"/>
    </source>
</evidence>
<feature type="repeat" description="WD" evidence="3">
    <location>
        <begin position="141"/>
        <end position="183"/>
    </location>
</feature>
<reference evidence="5 6" key="1">
    <citation type="journal article" date="2019" name="Nat. Plants">
        <title>Genome sequencing of Musa balbisiana reveals subgenome evolution and function divergence in polyploid bananas.</title>
        <authorList>
            <person name="Yao X."/>
        </authorList>
    </citation>
    <scope>NUCLEOTIDE SEQUENCE [LARGE SCALE GENOMIC DNA]</scope>
    <source>
        <strain evidence="6">cv. DH-PKW</strain>
        <tissue evidence="5">Leaves</tissue>
    </source>
</reference>
<dbReference type="InterPro" id="IPR036322">
    <property type="entry name" value="WD40_repeat_dom_sf"/>
</dbReference>
<dbReference type="Gene3D" id="2.130.10.10">
    <property type="entry name" value="YVTN repeat-like/Quinoprotein amine dehydrogenase"/>
    <property type="match status" value="1"/>
</dbReference>
<dbReference type="EMBL" id="PYDT01000001">
    <property type="protein sequence ID" value="THU74396.1"/>
    <property type="molecule type" value="Genomic_DNA"/>
</dbReference>
<keyword evidence="1 3" id="KW-0853">WD repeat</keyword>
<evidence type="ECO:0000256" key="3">
    <source>
        <dbReference type="PROSITE-ProRule" id="PRU00221"/>
    </source>
</evidence>
<evidence type="ECO:0000313" key="5">
    <source>
        <dbReference type="EMBL" id="THU74396.1"/>
    </source>
</evidence>
<organism evidence="5 6">
    <name type="scientific">Musa balbisiana</name>
    <name type="common">Banana</name>
    <dbReference type="NCBI Taxonomy" id="52838"/>
    <lineage>
        <taxon>Eukaryota</taxon>
        <taxon>Viridiplantae</taxon>
        <taxon>Streptophyta</taxon>
        <taxon>Embryophyta</taxon>
        <taxon>Tracheophyta</taxon>
        <taxon>Spermatophyta</taxon>
        <taxon>Magnoliopsida</taxon>
        <taxon>Liliopsida</taxon>
        <taxon>Zingiberales</taxon>
        <taxon>Musaceae</taxon>
        <taxon>Musa</taxon>
    </lineage>
</organism>
<dbReference type="STRING" id="52838.A0A4S8KGD6"/>
<dbReference type="InterPro" id="IPR053053">
    <property type="entry name" value="WD_repeat_protein"/>
</dbReference>
<comment type="caution">
    <text evidence="5">The sequence shown here is derived from an EMBL/GenBank/DDBJ whole genome shotgun (WGS) entry which is preliminary data.</text>
</comment>
<name>A0A4S8KGD6_MUSBA</name>
<evidence type="ECO:0000256" key="1">
    <source>
        <dbReference type="ARBA" id="ARBA00022574"/>
    </source>
</evidence>
<dbReference type="Proteomes" id="UP000317650">
    <property type="component" value="Chromosome 4"/>
</dbReference>
<evidence type="ECO:0000256" key="4">
    <source>
        <dbReference type="SAM" id="MobiDB-lite"/>
    </source>
</evidence>
<feature type="compositionally biased region" description="Pro residues" evidence="4">
    <location>
        <begin position="48"/>
        <end position="60"/>
    </location>
</feature>
<dbReference type="InterPro" id="IPR015943">
    <property type="entry name" value="WD40/YVTN_repeat-like_dom_sf"/>
</dbReference>
<feature type="region of interest" description="Disordered" evidence="4">
    <location>
        <begin position="1"/>
        <end position="60"/>
    </location>
</feature>
<dbReference type="AlphaFoldDB" id="A0A4S8KGD6"/>
<sequence length="442" mass="49070">MDLLWNAYGVPSDQEEDTGQRQRQRQHRPLQRPLPARKRFRSEAYVPPQSPSPPLVFPPEPSGRYVSKRERAILAAAVAASSTASAPLPPPHLHPSTSVASPVLGSISDSDLPSDILTFLKCQRKGLAGRRGISTKLAVSLDGHRSAVNSLQWSKSHGHLLASAGMDQTVNVWNVWSRNQQKARVFRCHNAAVKDVRWSSDGLSLLSCGYDCSSRLVDVEKGMETQIFKEDQTVEVIRFHPDNSSLFLSGGSKGLLRLWDIRVGMVVKEYLKGLGPILDVEFSLDGKNFLCSSDTSKSRISENSIIVWDFLRQVPLSNQVYTEAYTCTCVRYHPSDCCFVAQSNGNYVAIFSARPPFKMDKYKRYEMHGVCGFPIKCNFSLDGKQIASGSSDGCIYFYSYKSSELLRKVKAFDQACIDVAFHPLIPDVVASCSWTGEISVFG</sequence>
<dbReference type="PANTHER" id="PTHR44566:SF1">
    <property type="entry name" value="WD REPEAT-CONTAINING PROTEIN 25"/>
    <property type="match status" value="1"/>
</dbReference>
<keyword evidence="6" id="KW-1185">Reference proteome</keyword>
<keyword evidence="2" id="KW-0677">Repeat</keyword>
<dbReference type="Pfam" id="PF00400">
    <property type="entry name" value="WD40"/>
    <property type="match status" value="4"/>
</dbReference>
<dbReference type="SUPFAM" id="SSF50978">
    <property type="entry name" value="WD40 repeat-like"/>
    <property type="match status" value="1"/>
</dbReference>
<dbReference type="PROSITE" id="PS50082">
    <property type="entry name" value="WD_REPEATS_2"/>
    <property type="match status" value="2"/>
</dbReference>
<accession>A0A4S8KGD6</accession>
<protein>
    <submittedName>
        <fullName evidence="5">Uncharacterized protein</fullName>
    </submittedName>
</protein>
<dbReference type="SMART" id="SM00320">
    <property type="entry name" value="WD40"/>
    <property type="match status" value="7"/>
</dbReference>
<feature type="compositionally biased region" description="Basic residues" evidence="4">
    <location>
        <begin position="22"/>
        <end position="40"/>
    </location>
</feature>
<dbReference type="PANTHER" id="PTHR44566">
    <property type="entry name" value="TRANSDUCIN/WD40 REPEAT-LIKE SUPERFAMILY PROTEIN"/>
    <property type="match status" value="1"/>
</dbReference>
<feature type="repeat" description="WD" evidence="3">
    <location>
        <begin position="227"/>
        <end position="269"/>
    </location>
</feature>
<dbReference type="PROSITE" id="PS00678">
    <property type="entry name" value="WD_REPEATS_1"/>
    <property type="match status" value="1"/>
</dbReference>
<gene>
    <name evidence="5" type="ORF">C4D60_Mb04t32890</name>
</gene>
<dbReference type="PROSITE" id="PS50294">
    <property type="entry name" value="WD_REPEATS_REGION"/>
    <property type="match status" value="1"/>
</dbReference>